<gene>
    <name evidence="2" type="ORF">LTR84_006698</name>
</gene>
<dbReference type="SUPFAM" id="SSF53448">
    <property type="entry name" value="Nucleotide-diphospho-sugar transferases"/>
    <property type="match status" value="1"/>
</dbReference>
<dbReference type="InterPro" id="IPR039367">
    <property type="entry name" value="Och1-like"/>
</dbReference>
<dbReference type="Pfam" id="PF04488">
    <property type="entry name" value="Gly_transf_sug"/>
    <property type="match status" value="1"/>
</dbReference>
<dbReference type="InterPro" id="IPR029044">
    <property type="entry name" value="Nucleotide-diphossugar_trans"/>
</dbReference>
<dbReference type="InterPro" id="IPR007577">
    <property type="entry name" value="GlycoTrfase_DXD_sugar-bd_CS"/>
</dbReference>
<dbReference type="GeneID" id="89974869"/>
<sequence length="265" mass="29649">MITQFEPRFLKQFTELPSNVERADVFRVLVLKWFGGIYSDVDTEPLRQPASWISSSDLTSCVDPITRSDYSFQDPVGAMFGIEADCQPSRDDYWRMGYSYPIQLTQWTLASKPGHDVLLRFMDTLSQQLDDVASRNDGSLRSSEAVKELEHIGPVSLTGPVAVTNATMTLLSEQVGLRWNSLTGLEDGGQSKLVRDVLILPITAFRYVPDEGGMATWVPSPLRTNQHESCIMPKDHGVLSTPQKSLVKVVARYWGFAETGDRITQ</sequence>
<reference evidence="2 3" key="1">
    <citation type="submission" date="2023-08" db="EMBL/GenBank/DDBJ databases">
        <title>Black Yeasts Isolated from many extreme environments.</title>
        <authorList>
            <person name="Coleine C."/>
            <person name="Stajich J.E."/>
            <person name="Selbmann L."/>
        </authorList>
    </citation>
    <scope>NUCLEOTIDE SEQUENCE [LARGE SCALE GENOMIC DNA]</scope>
    <source>
        <strain evidence="2 3">CCFEE 5792</strain>
    </source>
</reference>
<evidence type="ECO:0000313" key="3">
    <source>
        <dbReference type="Proteomes" id="UP001358417"/>
    </source>
</evidence>
<comment type="caution">
    <text evidence="2">The sequence shown here is derived from an EMBL/GenBank/DDBJ whole genome shotgun (WGS) entry which is preliminary data.</text>
</comment>
<dbReference type="AlphaFoldDB" id="A0AAV9N0V7"/>
<evidence type="ECO:0000313" key="2">
    <source>
        <dbReference type="EMBL" id="KAK5047601.1"/>
    </source>
</evidence>
<proteinExistence type="inferred from homology"/>
<dbReference type="GO" id="GO:0006487">
    <property type="term" value="P:protein N-linked glycosylation"/>
    <property type="evidence" value="ECO:0007669"/>
    <property type="project" value="TreeGrafter"/>
</dbReference>
<dbReference type="PANTHER" id="PTHR31834">
    <property type="entry name" value="INITIATION-SPECIFIC ALPHA-1,6-MANNOSYLTRANSFERASE"/>
    <property type="match status" value="1"/>
</dbReference>
<comment type="similarity">
    <text evidence="1">Belongs to the glycosyltransferase 32 family.</text>
</comment>
<dbReference type="GO" id="GO:0000009">
    <property type="term" value="F:alpha-1,6-mannosyltransferase activity"/>
    <property type="evidence" value="ECO:0007669"/>
    <property type="project" value="InterPro"/>
</dbReference>
<organism evidence="2 3">
    <name type="scientific">Exophiala bonariae</name>
    <dbReference type="NCBI Taxonomy" id="1690606"/>
    <lineage>
        <taxon>Eukaryota</taxon>
        <taxon>Fungi</taxon>
        <taxon>Dikarya</taxon>
        <taxon>Ascomycota</taxon>
        <taxon>Pezizomycotina</taxon>
        <taxon>Eurotiomycetes</taxon>
        <taxon>Chaetothyriomycetidae</taxon>
        <taxon>Chaetothyriales</taxon>
        <taxon>Herpotrichiellaceae</taxon>
        <taxon>Exophiala</taxon>
    </lineage>
</organism>
<accession>A0AAV9N0V7</accession>
<dbReference type="Gene3D" id="3.90.550.20">
    <property type="match status" value="1"/>
</dbReference>
<dbReference type="RefSeq" id="XP_064703145.1">
    <property type="nucleotide sequence ID" value="XM_064850258.1"/>
</dbReference>
<keyword evidence="3" id="KW-1185">Reference proteome</keyword>
<dbReference type="GO" id="GO:0000136">
    <property type="term" value="C:mannan polymerase complex"/>
    <property type="evidence" value="ECO:0007669"/>
    <property type="project" value="TreeGrafter"/>
</dbReference>
<evidence type="ECO:0008006" key="4">
    <source>
        <dbReference type="Google" id="ProtNLM"/>
    </source>
</evidence>
<dbReference type="EMBL" id="JAVRRD010000025">
    <property type="protein sequence ID" value="KAK5047601.1"/>
    <property type="molecule type" value="Genomic_DNA"/>
</dbReference>
<dbReference type="Proteomes" id="UP001358417">
    <property type="component" value="Unassembled WGS sequence"/>
</dbReference>
<evidence type="ECO:0000256" key="1">
    <source>
        <dbReference type="ARBA" id="ARBA00009003"/>
    </source>
</evidence>
<name>A0AAV9N0V7_9EURO</name>
<dbReference type="PANTHER" id="PTHR31834:SF10">
    <property type="entry name" value="TRANSFERASE, PUTATIVE (AFU_ORTHOLOGUE AFUA_8G02040)-RELATED"/>
    <property type="match status" value="1"/>
</dbReference>
<protein>
    <recommendedName>
        <fullName evidence="4">Initiation-specific alpha-1,6-mannosyltransferase</fullName>
    </recommendedName>
</protein>